<accession>A0A024WFF9</accession>
<feature type="domain" description="Duffy-binding-like" evidence="2">
    <location>
        <begin position="285"/>
        <end position="433"/>
    </location>
</feature>
<dbReference type="InterPro" id="IPR004258">
    <property type="entry name" value="DBL"/>
</dbReference>
<reference evidence="4 5" key="2">
    <citation type="submission" date="2013-02" db="EMBL/GenBank/DDBJ databases">
        <title>The Genome Sequence of Plasmodium falciparum MaliPS096_E11.</title>
        <authorList>
            <consortium name="The Broad Institute Genome Sequencing Platform"/>
            <consortium name="The Broad Institute Genome Sequencing Center for Infectious Disease"/>
            <person name="Neafsey D."/>
            <person name="Cheeseman I."/>
            <person name="Volkman S."/>
            <person name="Adams J."/>
            <person name="Walker B."/>
            <person name="Young S.K."/>
            <person name="Zeng Q."/>
            <person name="Gargeya S."/>
            <person name="Fitzgerald M."/>
            <person name="Haas B."/>
            <person name="Abouelleil A."/>
            <person name="Alvarado L."/>
            <person name="Arachchi H.M."/>
            <person name="Berlin A.M."/>
            <person name="Chapman S.B."/>
            <person name="Dewar J."/>
            <person name="Goldberg J."/>
            <person name="Griggs A."/>
            <person name="Gujja S."/>
            <person name="Hansen M."/>
            <person name="Howarth C."/>
            <person name="Imamovic A."/>
            <person name="Larimer J."/>
            <person name="McCowan C."/>
            <person name="Murphy C."/>
            <person name="Neiman D."/>
            <person name="Pearson M."/>
            <person name="Priest M."/>
            <person name="Roberts A."/>
            <person name="Saif S."/>
            <person name="Shea T."/>
            <person name="Sisk P."/>
            <person name="Sykes S."/>
            <person name="Wortman J."/>
            <person name="Nusbaum C."/>
            <person name="Birren B."/>
        </authorList>
    </citation>
    <scope>NUCLEOTIDE SEQUENCE [LARGE SCALE GENOMIC DNA]</scope>
    <source>
        <strain evidence="4 5">MaliPS096_E11</strain>
    </source>
</reference>
<dbReference type="SUPFAM" id="SSF140924">
    <property type="entry name" value="Duffy binding domain-like"/>
    <property type="match status" value="2"/>
</dbReference>
<dbReference type="EMBL" id="KI925996">
    <property type="protein sequence ID" value="ETW45662.1"/>
    <property type="molecule type" value="Genomic_DNA"/>
</dbReference>
<feature type="domain" description="Duffy-binding-like" evidence="3">
    <location>
        <begin position="2"/>
        <end position="147"/>
    </location>
</feature>
<feature type="compositionally biased region" description="Basic and acidic residues" evidence="1">
    <location>
        <begin position="429"/>
        <end position="442"/>
    </location>
</feature>
<name>A0A024WFF9_PLAFA</name>
<feature type="non-terminal residue" evidence="4">
    <location>
        <position position="548"/>
    </location>
</feature>
<dbReference type="Proteomes" id="UP000030699">
    <property type="component" value="Unassembled WGS sequence"/>
</dbReference>
<evidence type="ECO:0000259" key="3">
    <source>
        <dbReference type="Pfam" id="PF22672"/>
    </source>
</evidence>
<dbReference type="Pfam" id="PF03011">
    <property type="entry name" value="PFEMP"/>
    <property type="match status" value="1"/>
</dbReference>
<reference evidence="4 5" key="1">
    <citation type="submission" date="2013-02" db="EMBL/GenBank/DDBJ databases">
        <title>The Genome Annotation of Plasmodium falciparum MaliPS096_E11.</title>
        <authorList>
            <consortium name="The Broad Institute Genome Sequencing Platform"/>
            <consortium name="The Broad Institute Genome Sequencing Center for Infectious Disease"/>
            <person name="Neafsey D."/>
            <person name="Hoffman S."/>
            <person name="Volkman S."/>
            <person name="Rosenthal P."/>
            <person name="Walker B."/>
            <person name="Young S.K."/>
            <person name="Zeng Q."/>
            <person name="Gargeya S."/>
            <person name="Fitzgerald M."/>
            <person name="Haas B."/>
            <person name="Abouelleil A."/>
            <person name="Allen A.W."/>
            <person name="Alvarado L."/>
            <person name="Arachchi H.M."/>
            <person name="Berlin A.M."/>
            <person name="Chapman S.B."/>
            <person name="Gainer-Dewar J."/>
            <person name="Goldberg J."/>
            <person name="Griggs A."/>
            <person name="Gujja S."/>
            <person name="Hansen M."/>
            <person name="Howarth C."/>
            <person name="Imamovic A."/>
            <person name="Ireland A."/>
            <person name="Larimer J."/>
            <person name="McCowan C."/>
            <person name="Murphy C."/>
            <person name="Pearson M."/>
            <person name="Poon T.W."/>
            <person name="Priest M."/>
            <person name="Roberts A."/>
            <person name="Saif S."/>
            <person name="Shea T."/>
            <person name="Sisk P."/>
            <person name="Sykes S."/>
            <person name="Wortman J."/>
            <person name="Nusbaum C."/>
            <person name="Birren B."/>
        </authorList>
    </citation>
    <scope>NUCLEOTIDE SEQUENCE [LARGE SCALE GENOMIC DNA]</scope>
    <source>
        <strain evidence="4 5">MaliPS096_E11</strain>
    </source>
</reference>
<gene>
    <name evidence="4" type="ORF">PFMALIP_06279</name>
</gene>
<dbReference type="Gene3D" id="1.20.58.830">
    <property type="match status" value="2"/>
</dbReference>
<protein>
    <submittedName>
        <fullName evidence="4">Uncharacterized protein</fullName>
    </submittedName>
</protein>
<evidence type="ECO:0000313" key="5">
    <source>
        <dbReference type="Proteomes" id="UP000030699"/>
    </source>
</evidence>
<dbReference type="AlphaFoldDB" id="A0A024WFF9"/>
<evidence type="ECO:0000313" key="4">
    <source>
        <dbReference type="EMBL" id="ETW45662.1"/>
    </source>
</evidence>
<sequence length="548" mass="63218">MVKKFCRQGKNGNKIYCSGDGFDCTKTIRAKYIYAIGDECTKCSFWCGFYEKWIDNQKKEFLKQKQKYDKEISGSSRKKRSTSNNNYKGYDEEFYEILKSNNVGGLDKFLQLLKEENECKGFKEDQGIIDFTKHDNKNNDQKGTFYRSKYCEECPQCGVEKGNNGNEWKDKDESGECKGGKRYEIPEDTKYNVIPVLSFGDKRDEIKSKIGTFCNQRSDSSGDCGTNIDSSLCEKWKCYKEDDIKKHFEEDLEYHKEVKGAGGLCILEKTNGEEKVNKQKTFNDFFYFWVGRLLNDSIEWREKLGKCLKNGTKIKCKNGCNKNCKCYESWVNRKRNEWHEIKKHFNTQDFGKEALFGEFRPYYVIETVLEDSFLEDITKAYGDARAIQGIKNMLEEKKKERGADTSKDKTIIDYLLDHEKKEAQKCTSIHNEENCEDPKPKPAEGGAGRSERQPEDSPPPPVEEDFEEEEEDEDEDEDHAPEEEKEEKKEEPAKKKGSSEDTTPSVDVCAIVNGALTQENLQAACPTKYGPGGKERYSQWKCIPSGKP</sequence>
<dbReference type="Pfam" id="PF22672">
    <property type="entry name" value="DBL_C"/>
    <property type="match status" value="1"/>
</dbReference>
<organism evidence="4 5">
    <name type="scientific">Plasmodium falciparum MaliPS096_E11</name>
    <dbReference type="NCBI Taxonomy" id="1036727"/>
    <lineage>
        <taxon>Eukaryota</taxon>
        <taxon>Sar</taxon>
        <taxon>Alveolata</taxon>
        <taxon>Apicomplexa</taxon>
        <taxon>Aconoidasida</taxon>
        <taxon>Haemosporida</taxon>
        <taxon>Plasmodiidae</taxon>
        <taxon>Plasmodium</taxon>
        <taxon>Plasmodium (Laverania)</taxon>
    </lineage>
</organism>
<feature type="region of interest" description="Disordered" evidence="1">
    <location>
        <begin position="429"/>
        <end position="548"/>
    </location>
</feature>
<evidence type="ECO:0000259" key="2">
    <source>
        <dbReference type="Pfam" id="PF03011"/>
    </source>
</evidence>
<feature type="compositionally biased region" description="Acidic residues" evidence="1">
    <location>
        <begin position="462"/>
        <end position="485"/>
    </location>
</feature>
<proteinExistence type="predicted"/>
<dbReference type="InterPro" id="IPR054595">
    <property type="entry name" value="DBL_C"/>
</dbReference>
<evidence type="ECO:0000256" key="1">
    <source>
        <dbReference type="SAM" id="MobiDB-lite"/>
    </source>
</evidence>
<feature type="compositionally biased region" description="Basic and acidic residues" evidence="1">
    <location>
        <begin position="486"/>
        <end position="499"/>
    </location>
</feature>